<dbReference type="EMBL" id="ATLV01018889">
    <property type="status" value="NOT_ANNOTATED_CDS"/>
    <property type="molecule type" value="Genomic_DNA"/>
</dbReference>
<dbReference type="Proteomes" id="UP000030765">
    <property type="component" value="Unassembled WGS sequence"/>
</dbReference>
<dbReference type="VEuPathDB" id="VectorBase:ASIC011235"/>
<protein>
    <submittedName>
        <fullName evidence="1 2">Peroxiredoxin</fullName>
    </submittedName>
</protein>
<dbReference type="AlphaFoldDB" id="A0A084VZM9"/>
<dbReference type="EnsemblMetazoa" id="ASIC011235-RA">
    <property type="protein sequence ID" value="ASIC011235-PA"/>
    <property type="gene ID" value="ASIC011235"/>
</dbReference>
<proteinExistence type="predicted"/>
<dbReference type="EMBL" id="KE525252">
    <property type="protein sequence ID" value="KFB43423.1"/>
    <property type="molecule type" value="Genomic_DNA"/>
</dbReference>
<gene>
    <name evidence="1" type="ORF">ZHAS_00011235</name>
</gene>
<evidence type="ECO:0000313" key="2">
    <source>
        <dbReference type="EnsemblMetazoa" id="ASIC011235-PA"/>
    </source>
</evidence>
<reference evidence="2" key="2">
    <citation type="submission" date="2020-05" db="UniProtKB">
        <authorList>
            <consortium name="EnsemblMetazoa"/>
        </authorList>
    </citation>
    <scope>IDENTIFICATION</scope>
</reference>
<accession>A0A084VZM9</accession>
<reference evidence="1 3" key="1">
    <citation type="journal article" date="2014" name="BMC Genomics">
        <title>Genome sequence of Anopheles sinensis provides insight into genetics basis of mosquito competence for malaria parasites.</title>
        <authorList>
            <person name="Zhou D."/>
            <person name="Zhang D."/>
            <person name="Ding G."/>
            <person name="Shi L."/>
            <person name="Hou Q."/>
            <person name="Ye Y."/>
            <person name="Xu Y."/>
            <person name="Zhou H."/>
            <person name="Xiong C."/>
            <person name="Li S."/>
            <person name="Yu J."/>
            <person name="Hong S."/>
            <person name="Yu X."/>
            <person name="Zou P."/>
            <person name="Chen C."/>
            <person name="Chang X."/>
            <person name="Wang W."/>
            <person name="Lv Y."/>
            <person name="Sun Y."/>
            <person name="Ma L."/>
            <person name="Shen B."/>
            <person name="Zhu C."/>
        </authorList>
    </citation>
    <scope>NUCLEOTIDE SEQUENCE [LARGE SCALE GENOMIC DNA]</scope>
</reference>
<organism evidence="1">
    <name type="scientific">Anopheles sinensis</name>
    <name type="common">Mosquito</name>
    <dbReference type="NCBI Taxonomy" id="74873"/>
    <lineage>
        <taxon>Eukaryota</taxon>
        <taxon>Metazoa</taxon>
        <taxon>Ecdysozoa</taxon>
        <taxon>Arthropoda</taxon>
        <taxon>Hexapoda</taxon>
        <taxon>Insecta</taxon>
        <taxon>Pterygota</taxon>
        <taxon>Neoptera</taxon>
        <taxon>Endopterygota</taxon>
        <taxon>Diptera</taxon>
        <taxon>Nematocera</taxon>
        <taxon>Culicoidea</taxon>
        <taxon>Culicidae</taxon>
        <taxon>Anophelinae</taxon>
        <taxon>Anopheles</taxon>
    </lineage>
</organism>
<evidence type="ECO:0000313" key="3">
    <source>
        <dbReference type="Proteomes" id="UP000030765"/>
    </source>
</evidence>
<sequence length="141" mass="15626">MANLAGLHRRRGRSECRLVELDCSRAAMGHVRSYKVRERRVHSHLTGATHHSATRAVWAGSTSQTNIPRKKYPPFGTEPLQSSQVGNFRMLGPATKECPMTHAKYGEGIAQKPSYLLANHNILSTHTYSIQTMNNGGDGEK</sequence>
<name>A0A084VZM9_ANOSI</name>
<evidence type="ECO:0000313" key="1">
    <source>
        <dbReference type="EMBL" id="KFB43423.1"/>
    </source>
</evidence>
<keyword evidence="3" id="KW-1185">Reference proteome</keyword>